<evidence type="ECO:0000313" key="2">
    <source>
        <dbReference type="EMBL" id="MDV6264974.1"/>
    </source>
</evidence>
<proteinExistence type="predicted"/>
<dbReference type="PANTHER" id="PTHR35335">
    <property type="entry name" value="UPF0716 PROTEIN FXSA"/>
    <property type="match status" value="1"/>
</dbReference>
<dbReference type="Proteomes" id="UP001185927">
    <property type="component" value="Unassembled WGS sequence"/>
</dbReference>
<dbReference type="EMBL" id="JAWLKB010000001">
    <property type="protein sequence ID" value="MDV6264974.1"/>
    <property type="molecule type" value="Genomic_DNA"/>
</dbReference>
<name>A0ABU4BL83_RHOGO</name>
<accession>A0ABU4BL83</accession>
<dbReference type="InterPro" id="IPR007313">
    <property type="entry name" value="FxsA"/>
</dbReference>
<sequence>MIAAMFLLYVIVEIAALVIVGNAIGIAWTILLFLAGSLVGMVLMRSQWRKVMDGFRKATRGEGSPSLAVADGALVATGSALMFVPGLVTSVLGLLLLIPPTRWALRPLAVLLAGRRAAAFAAGGDAFAGTVGYAARMRGNGEVIDGEVIVETPTATTEYVASNGKELVLEGEILDTDTPTRSRGPQY</sequence>
<gene>
    <name evidence="2" type="ORF">R3Q16_00040</name>
</gene>
<evidence type="ECO:0000313" key="3">
    <source>
        <dbReference type="Proteomes" id="UP001185927"/>
    </source>
</evidence>
<keyword evidence="1" id="KW-1133">Transmembrane helix</keyword>
<feature type="transmembrane region" description="Helical" evidence="1">
    <location>
        <begin position="67"/>
        <end position="97"/>
    </location>
</feature>
<keyword evidence="1" id="KW-0472">Membrane</keyword>
<dbReference type="PANTHER" id="PTHR35335:SF1">
    <property type="entry name" value="UPF0716 PROTEIN FXSA"/>
    <property type="match status" value="1"/>
</dbReference>
<keyword evidence="3" id="KW-1185">Reference proteome</keyword>
<comment type="caution">
    <text evidence="2">The sequence shown here is derived from an EMBL/GenBank/DDBJ whole genome shotgun (WGS) entry which is preliminary data.</text>
</comment>
<dbReference type="Pfam" id="PF04186">
    <property type="entry name" value="FxsA"/>
    <property type="match status" value="1"/>
</dbReference>
<protein>
    <submittedName>
        <fullName evidence="2">FxsA family protein</fullName>
    </submittedName>
</protein>
<reference evidence="2 3" key="1">
    <citation type="submission" date="2023-10" db="EMBL/GenBank/DDBJ databases">
        <title>Development of a sustainable strategy for remediation of hydrocarbon-contaminated territories based on the waste exchange concept.</title>
        <authorList>
            <person name="Krivoruchko A."/>
        </authorList>
    </citation>
    <scope>NUCLEOTIDE SEQUENCE [LARGE SCALE GENOMIC DNA]</scope>
    <source>
        <strain evidence="2 3">IEGM 1203</strain>
    </source>
</reference>
<dbReference type="RefSeq" id="WP_317540294.1">
    <property type="nucleotide sequence ID" value="NZ_JAWLKB010000001.1"/>
</dbReference>
<dbReference type="NCBIfam" id="NF008528">
    <property type="entry name" value="PRK11463.1-2"/>
    <property type="match status" value="1"/>
</dbReference>
<organism evidence="2 3">
    <name type="scientific">Rhodococcus globerulus</name>
    <dbReference type="NCBI Taxonomy" id="33008"/>
    <lineage>
        <taxon>Bacteria</taxon>
        <taxon>Bacillati</taxon>
        <taxon>Actinomycetota</taxon>
        <taxon>Actinomycetes</taxon>
        <taxon>Mycobacteriales</taxon>
        <taxon>Nocardiaceae</taxon>
        <taxon>Rhodococcus</taxon>
    </lineage>
</organism>
<keyword evidence="1" id="KW-0812">Transmembrane</keyword>
<evidence type="ECO:0000256" key="1">
    <source>
        <dbReference type="SAM" id="Phobius"/>
    </source>
</evidence>